<reference evidence="2" key="2">
    <citation type="journal article" date="2011" name="Microb. Ecol.">
        <title>Taxonomic and Functional Metagenomic Profiling of the Microbial Community in the Anoxic Sediment of a Sub-saline Shallow Lake (Laguna de Carrizo, Central Spain).</title>
        <authorList>
            <person name="Ferrer M."/>
            <person name="Guazzaroni M.E."/>
            <person name="Richter M."/>
            <person name="Garcia-Salamanca A."/>
            <person name="Yarza P."/>
            <person name="Suarez-Suarez A."/>
            <person name="Solano J."/>
            <person name="Alcaide M."/>
            <person name="van Dillewijn P."/>
            <person name="Molina-Henares M.A."/>
            <person name="Lopez-Cortes N."/>
            <person name="Al-Ramahi Y."/>
            <person name="Guerrero C."/>
            <person name="Acosta A."/>
            <person name="de Eugenio L.I."/>
            <person name="Martinez V."/>
            <person name="Marques S."/>
            <person name="Rojo F."/>
            <person name="Santero E."/>
            <person name="Genilloud O."/>
            <person name="Perez-Perez J."/>
            <person name="Rossello-Mora R."/>
            <person name="Ramos J.L."/>
        </authorList>
    </citation>
    <scope>NUCLEOTIDE SEQUENCE</scope>
</reference>
<accession>D9PFA1</accession>
<gene>
    <name evidence="2" type="ORF">LDC_0180</name>
</gene>
<keyword evidence="1" id="KW-1133">Transmembrane helix</keyword>
<name>D9PFA1_9ZZZZ</name>
<reference evidence="2" key="1">
    <citation type="submission" date="2010-07" db="EMBL/GenBank/DDBJ databases">
        <authorList>
            <consortium name="CONSOLIDER consortium CSD2007-00005"/>
            <person name="Guazzaroni M.-E."/>
            <person name="Richter M."/>
            <person name="Garcia-Salamanca A."/>
            <person name="Yarza P."/>
            <person name="Ferrer M."/>
        </authorList>
    </citation>
    <scope>NUCLEOTIDE SEQUENCE</scope>
</reference>
<dbReference type="AlphaFoldDB" id="D9PFA1"/>
<proteinExistence type="predicted"/>
<evidence type="ECO:0008006" key="3">
    <source>
        <dbReference type="Google" id="ProtNLM"/>
    </source>
</evidence>
<protein>
    <recommendedName>
        <fullName evidence="3">Glycosyltransferase RgtA/B/C/D-like domain-containing protein</fullName>
    </recommendedName>
</protein>
<keyword evidence="1" id="KW-0472">Membrane</keyword>
<organism evidence="2">
    <name type="scientific">sediment metagenome</name>
    <dbReference type="NCBI Taxonomy" id="749907"/>
    <lineage>
        <taxon>unclassified sequences</taxon>
        <taxon>metagenomes</taxon>
        <taxon>ecological metagenomes</taxon>
    </lineage>
</organism>
<keyword evidence="1" id="KW-0812">Transmembrane</keyword>
<evidence type="ECO:0000313" key="2">
    <source>
        <dbReference type="EMBL" id="EFK97765.1"/>
    </source>
</evidence>
<feature type="transmembrane region" description="Helical" evidence="1">
    <location>
        <begin position="28"/>
        <end position="45"/>
    </location>
</feature>
<dbReference type="EMBL" id="ADZX01000033">
    <property type="protein sequence ID" value="EFK97765.1"/>
    <property type="molecule type" value="Genomic_DNA"/>
</dbReference>
<sequence length="95" mass="10550">MSLLAALVFVMHPVAVYGAAYLIQRTILLATLFSLLSWLCVLRGLEERKPLWLWLSVLCYVDAVLSKEHAVMVPAVGALLALWWRQSRAAEVGLG</sequence>
<evidence type="ECO:0000256" key="1">
    <source>
        <dbReference type="SAM" id="Phobius"/>
    </source>
</evidence>
<comment type="caution">
    <text evidence="2">The sequence shown here is derived from an EMBL/GenBank/DDBJ whole genome shotgun (WGS) entry which is preliminary data.</text>
</comment>